<accession>A0AA51UGP6</accession>
<dbReference type="InterPro" id="IPR007160">
    <property type="entry name" value="DUF362"/>
</dbReference>
<evidence type="ECO:0000259" key="1">
    <source>
        <dbReference type="PROSITE" id="PS51379"/>
    </source>
</evidence>
<proteinExistence type="predicted"/>
<dbReference type="PROSITE" id="PS00198">
    <property type="entry name" value="4FE4S_FER_1"/>
    <property type="match status" value="1"/>
</dbReference>
<dbReference type="AlphaFoldDB" id="A0AA51UGP6"/>
<dbReference type="EMBL" id="CP133594">
    <property type="protein sequence ID" value="WMW22643.1"/>
    <property type="molecule type" value="Genomic_DNA"/>
</dbReference>
<keyword evidence="3" id="KW-1185">Reference proteome</keyword>
<dbReference type="PROSITE" id="PS51379">
    <property type="entry name" value="4FE4S_FER_2"/>
    <property type="match status" value="1"/>
</dbReference>
<name>A0AA51UGP6_9EURY</name>
<sequence length="353" mass="37487">MSEVFFRSAEEIGPENTQIDQIIDIFPKISPVRKGDIVAIKIHPGELGNTTYVRPVIVKTVVDLVKEAGGIPFVTDTTVLYSGKRFNGADLLCTAATNGFTHGSMGAPIICADGLCGDDFVPVNIGGEVLSETTVASAIAKADSMIMISHCKGHPASGFGGAVKNLGMGCLDKAGKTAVHKVGMPDIDLDKCVGCKKCLKTCPWNALTIEGGKAVVNKDQCRGELSCLGSCAYHAIVPPADAPLKMQQLLGEAAMGPIKLLPGKIGYINWIFDLTPGCDCFNFSAPTFTGDIGITASKDAVAIDRASLDLINEKMNHENRGCINNIWGVDPMVHLEYARKIGAGSMEYELIRQ</sequence>
<dbReference type="Gene3D" id="3.30.70.20">
    <property type="match status" value="1"/>
</dbReference>
<evidence type="ECO:0000313" key="2">
    <source>
        <dbReference type="EMBL" id="WMW22643.1"/>
    </source>
</evidence>
<protein>
    <submittedName>
        <fullName evidence="2">DUF362 domain-containing protein</fullName>
    </submittedName>
</protein>
<dbReference type="KEGG" id="mmav:RE476_02165"/>
<dbReference type="SUPFAM" id="SSF54862">
    <property type="entry name" value="4Fe-4S ferredoxins"/>
    <property type="match status" value="1"/>
</dbReference>
<organism evidence="2 3">
    <name type="scientific">Methanolobus mangrovi</name>
    <dbReference type="NCBI Taxonomy" id="3072977"/>
    <lineage>
        <taxon>Archaea</taxon>
        <taxon>Methanobacteriati</taxon>
        <taxon>Methanobacteriota</taxon>
        <taxon>Stenosarchaea group</taxon>
        <taxon>Methanomicrobia</taxon>
        <taxon>Methanosarcinales</taxon>
        <taxon>Methanosarcinaceae</taxon>
        <taxon>Methanolobus</taxon>
    </lineage>
</organism>
<dbReference type="Proteomes" id="UP001183006">
    <property type="component" value="Chromosome"/>
</dbReference>
<feature type="domain" description="4Fe-4S ferredoxin-type" evidence="1">
    <location>
        <begin position="183"/>
        <end position="212"/>
    </location>
</feature>
<dbReference type="Pfam" id="PF04015">
    <property type="entry name" value="DUF362"/>
    <property type="match status" value="1"/>
</dbReference>
<dbReference type="InterPro" id="IPR017896">
    <property type="entry name" value="4Fe4S_Fe-S-bd"/>
</dbReference>
<gene>
    <name evidence="2" type="ORF">RE476_02165</name>
</gene>
<dbReference type="InterPro" id="IPR017900">
    <property type="entry name" value="4Fe4S_Fe_S_CS"/>
</dbReference>
<evidence type="ECO:0000313" key="3">
    <source>
        <dbReference type="Proteomes" id="UP001183006"/>
    </source>
</evidence>
<reference evidence="2" key="1">
    <citation type="submission" date="2023-08" db="EMBL/GenBank/DDBJ databases">
        <title>Methanolobus mangrovi sp. nov. and Methanolobus sediminis sp. nov, two novel methylotrophic methanogens isolated from mangrove sediments in China.</title>
        <authorList>
            <person name="Zhou J."/>
        </authorList>
    </citation>
    <scope>NUCLEOTIDE SEQUENCE</scope>
    <source>
        <strain evidence="2">FTZ2</strain>
    </source>
</reference>
<dbReference type="RefSeq" id="WP_309308754.1">
    <property type="nucleotide sequence ID" value="NZ_CP133594.1"/>
</dbReference>
<dbReference type="GO" id="GO:0016491">
    <property type="term" value="F:oxidoreductase activity"/>
    <property type="evidence" value="ECO:0007669"/>
    <property type="project" value="UniProtKB-ARBA"/>
</dbReference>
<dbReference type="GeneID" id="84228908"/>